<sequence length="185" mass="20166">MVRDAQATKRRLLEAASTEFAERGIAGARVDRIAAHAGSNKAQIYTYFGSKDALFDAVFDEMVIATVESVPIDPDHLPEYAGRLFDHAIEHPGQLRIVLWDQLERQGKGIRSLEVQGAAARKGEAIRAAQRSGLVAKHLPADLLHQVIGIVTTQAAFQLQAEASAAQRAELRASVVEITRLLTHP</sequence>
<dbReference type="InterPro" id="IPR001647">
    <property type="entry name" value="HTH_TetR"/>
</dbReference>
<comment type="caution">
    <text evidence="4">The sequence shown here is derived from an EMBL/GenBank/DDBJ whole genome shotgun (WGS) entry which is preliminary data.</text>
</comment>
<proteinExistence type="predicted"/>
<gene>
    <name evidence="4" type="ORF">FHU41_001342</name>
</gene>
<protein>
    <submittedName>
        <fullName evidence="4">AcrR family transcriptional regulator</fullName>
    </submittedName>
</protein>
<dbReference type="PANTHER" id="PTHR30328">
    <property type="entry name" value="TRANSCRIPTIONAL REPRESSOR"/>
    <property type="match status" value="1"/>
</dbReference>
<evidence type="ECO:0000313" key="4">
    <source>
        <dbReference type="EMBL" id="NYE95121.1"/>
    </source>
</evidence>
<dbReference type="Pfam" id="PF17926">
    <property type="entry name" value="TetR_C_21"/>
    <property type="match status" value="1"/>
</dbReference>
<dbReference type="PRINTS" id="PR00455">
    <property type="entry name" value="HTHTETR"/>
</dbReference>
<evidence type="ECO:0000259" key="3">
    <source>
        <dbReference type="PROSITE" id="PS50977"/>
    </source>
</evidence>
<evidence type="ECO:0000256" key="1">
    <source>
        <dbReference type="ARBA" id="ARBA00023125"/>
    </source>
</evidence>
<dbReference type="InterPro" id="IPR009057">
    <property type="entry name" value="Homeodomain-like_sf"/>
</dbReference>
<evidence type="ECO:0000256" key="2">
    <source>
        <dbReference type="PROSITE-ProRule" id="PRU00335"/>
    </source>
</evidence>
<dbReference type="Proteomes" id="UP000521748">
    <property type="component" value="Unassembled WGS sequence"/>
</dbReference>
<dbReference type="GO" id="GO:0003677">
    <property type="term" value="F:DNA binding"/>
    <property type="evidence" value="ECO:0007669"/>
    <property type="project" value="UniProtKB-UniRule"/>
</dbReference>
<dbReference type="PANTHER" id="PTHR30328:SF54">
    <property type="entry name" value="HTH-TYPE TRANSCRIPTIONAL REPRESSOR SCO4008"/>
    <property type="match status" value="1"/>
</dbReference>
<organism evidence="4 5">
    <name type="scientific">Psychromicrobium silvestre</name>
    <dbReference type="NCBI Taxonomy" id="1645614"/>
    <lineage>
        <taxon>Bacteria</taxon>
        <taxon>Bacillati</taxon>
        <taxon>Actinomycetota</taxon>
        <taxon>Actinomycetes</taxon>
        <taxon>Micrococcales</taxon>
        <taxon>Micrococcaceae</taxon>
        <taxon>Psychromicrobium</taxon>
    </lineage>
</organism>
<dbReference type="Gene3D" id="1.10.357.10">
    <property type="entry name" value="Tetracycline Repressor, domain 2"/>
    <property type="match status" value="1"/>
</dbReference>
<dbReference type="SUPFAM" id="SSF46689">
    <property type="entry name" value="Homeodomain-like"/>
    <property type="match status" value="1"/>
</dbReference>
<dbReference type="InterPro" id="IPR036271">
    <property type="entry name" value="Tet_transcr_reg_TetR-rel_C_sf"/>
</dbReference>
<dbReference type="AlphaFoldDB" id="A0A7Y9S7I1"/>
<evidence type="ECO:0000313" key="5">
    <source>
        <dbReference type="Proteomes" id="UP000521748"/>
    </source>
</evidence>
<reference evidence="4 5" key="1">
    <citation type="submission" date="2020-07" db="EMBL/GenBank/DDBJ databases">
        <title>Sequencing the genomes of 1000 actinobacteria strains.</title>
        <authorList>
            <person name="Klenk H.-P."/>
        </authorList>
    </citation>
    <scope>NUCLEOTIDE SEQUENCE [LARGE SCALE GENOMIC DNA]</scope>
    <source>
        <strain evidence="4 5">DSM 102047</strain>
    </source>
</reference>
<dbReference type="RefSeq" id="WP_179388800.1">
    <property type="nucleotide sequence ID" value="NZ_JACBYQ010000001.1"/>
</dbReference>
<keyword evidence="5" id="KW-1185">Reference proteome</keyword>
<dbReference type="InterPro" id="IPR050109">
    <property type="entry name" value="HTH-type_TetR-like_transc_reg"/>
</dbReference>
<dbReference type="Pfam" id="PF00440">
    <property type="entry name" value="TetR_N"/>
    <property type="match status" value="1"/>
</dbReference>
<dbReference type="PROSITE" id="PS50977">
    <property type="entry name" value="HTH_TETR_2"/>
    <property type="match status" value="1"/>
</dbReference>
<dbReference type="InterPro" id="IPR041467">
    <property type="entry name" value="Sco4008_C"/>
</dbReference>
<feature type="DNA-binding region" description="H-T-H motif" evidence="2">
    <location>
        <begin position="29"/>
        <end position="48"/>
    </location>
</feature>
<dbReference type="GO" id="GO:0006355">
    <property type="term" value="P:regulation of DNA-templated transcription"/>
    <property type="evidence" value="ECO:0007669"/>
    <property type="project" value="UniProtKB-ARBA"/>
</dbReference>
<keyword evidence="1 2" id="KW-0238">DNA-binding</keyword>
<dbReference type="SUPFAM" id="SSF48498">
    <property type="entry name" value="Tetracyclin repressor-like, C-terminal domain"/>
    <property type="match status" value="1"/>
</dbReference>
<name>A0A7Y9S7I1_9MICC</name>
<feature type="domain" description="HTH tetR-type" evidence="3">
    <location>
        <begin position="6"/>
        <end position="66"/>
    </location>
</feature>
<dbReference type="EMBL" id="JACBYQ010000001">
    <property type="protein sequence ID" value="NYE95121.1"/>
    <property type="molecule type" value="Genomic_DNA"/>
</dbReference>
<accession>A0A7Y9S7I1</accession>